<accession>U9SSG0</accession>
<organism evidence="1">
    <name type="scientific">Rhizophagus irregularis (strain DAOM 181602 / DAOM 197198 / MUCL 43194)</name>
    <name type="common">Arbuscular mycorrhizal fungus</name>
    <name type="synonym">Glomus intraradices</name>
    <dbReference type="NCBI Taxonomy" id="747089"/>
    <lineage>
        <taxon>Eukaryota</taxon>
        <taxon>Fungi</taxon>
        <taxon>Fungi incertae sedis</taxon>
        <taxon>Mucoromycota</taxon>
        <taxon>Glomeromycotina</taxon>
        <taxon>Glomeromycetes</taxon>
        <taxon>Glomerales</taxon>
        <taxon>Glomeraceae</taxon>
        <taxon>Rhizophagus</taxon>
    </lineage>
</organism>
<proteinExistence type="predicted"/>
<protein>
    <submittedName>
        <fullName evidence="1">Uncharacterized protein</fullName>
    </submittedName>
</protein>
<gene>
    <name evidence="1" type="ORF">GLOINDRAFT_88274</name>
</gene>
<dbReference type="EMBL" id="KI298451">
    <property type="protein sequence ID" value="ERZ98859.1"/>
    <property type="molecule type" value="Genomic_DNA"/>
</dbReference>
<reference evidence="1" key="1">
    <citation type="submission" date="2013-07" db="EMBL/GenBank/DDBJ databases">
        <title>The genome of an arbuscular mycorrhizal fungus provides insights into the evolution of the oldest plant symbiosis.</title>
        <authorList>
            <consortium name="DOE Joint Genome Institute"/>
            <person name="Tisserant E."/>
            <person name="Malbreil M."/>
            <person name="Kuo A."/>
            <person name="Kohler A."/>
            <person name="Symeonidi A."/>
            <person name="Balestrini R."/>
            <person name="Charron P."/>
            <person name="Duensing N."/>
            <person name="Frei-dit-Frey N."/>
            <person name="Gianinazzi-Pearson V."/>
            <person name="Gilbert B."/>
            <person name="Handa Y."/>
            <person name="Hijri M."/>
            <person name="Kaul R."/>
            <person name="Kawaguchi M."/>
            <person name="Krajinski F."/>
            <person name="Lammers P."/>
            <person name="Lapierre D."/>
            <person name="Masclaux F.G."/>
            <person name="Murat C."/>
            <person name="Morin E."/>
            <person name="Ndikumana S."/>
            <person name="Pagni M."/>
            <person name="Petitpierre D."/>
            <person name="Requena N."/>
            <person name="Rosikiewicz P."/>
            <person name="Riley R."/>
            <person name="Saito K."/>
            <person name="San Clemente H."/>
            <person name="Shapiro H."/>
            <person name="van Tuinen D."/>
            <person name="Becard G."/>
            <person name="Bonfante P."/>
            <person name="Paszkowski U."/>
            <person name="Shachar-Hill Y."/>
            <person name="Young J.P."/>
            <person name="Sanders I.R."/>
            <person name="Henrissat B."/>
            <person name="Rensing S.A."/>
            <person name="Grigoriev I.V."/>
            <person name="Corradi N."/>
            <person name="Roux C."/>
            <person name="Martin F."/>
        </authorList>
    </citation>
    <scope>NUCLEOTIDE SEQUENCE</scope>
    <source>
        <strain evidence="1">DAOM 197198</strain>
    </source>
</reference>
<sequence length="169" mass="20105">MVVIVMQQTSEAVMLQVLILKIFSYYVIYYLTVNSINRLQQNFPLTRFTCKIVLTNQIYVYGEIYYLKFIGAFNSINLSSKTVISKNFIWSTVIRKTLLKINYIVLNHEHENVLYVNRMMKRSIIYGLNMKWTYGIYYIQFTFINLVKGARICGNPWNFLTNYLCSFLF</sequence>
<dbReference type="AlphaFoldDB" id="U9SSG0"/>
<dbReference type="HOGENOM" id="CLU_1579362_0_0_1"/>
<name>U9SSG0_RHIID</name>
<evidence type="ECO:0000313" key="1">
    <source>
        <dbReference type="EMBL" id="ERZ98859.1"/>
    </source>
</evidence>